<keyword evidence="13" id="KW-0326">Glycosidase</keyword>
<organism evidence="17 18">
    <name type="scientific">Prochlorococcus marinus (strain SARG / CCMP1375 / SS120)</name>
    <dbReference type="NCBI Taxonomy" id="167539"/>
    <lineage>
        <taxon>Bacteria</taxon>
        <taxon>Bacillati</taxon>
        <taxon>Cyanobacteriota</taxon>
        <taxon>Cyanophyceae</taxon>
        <taxon>Synechococcales</taxon>
        <taxon>Prochlorococcaceae</taxon>
        <taxon>Prochlorococcus</taxon>
    </lineage>
</organism>
<keyword evidence="10" id="KW-0408">Iron</keyword>
<dbReference type="GO" id="GO:0051539">
    <property type="term" value="F:4 iron, 4 sulfur cluster binding"/>
    <property type="evidence" value="ECO:0007669"/>
    <property type="project" value="UniProtKB-KW"/>
</dbReference>
<keyword evidence="9" id="KW-0378">Hydrolase</keyword>
<accession>Q7V9P0</accession>
<dbReference type="KEGG" id="pma:Pro_1789"/>
<dbReference type="CDD" id="cd03425">
    <property type="entry name" value="NUDIX_MutT_NudA_like"/>
    <property type="match status" value="1"/>
</dbReference>
<dbReference type="OrthoDB" id="9802365at2"/>
<evidence type="ECO:0000256" key="1">
    <source>
        <dbReference type="ARBA" id="ARBA00000843"/>
    </source>
</evidence>
<dbReference type="SUPFAM" id="SSF48150">
    <property type="entry name" value="DNA-glycosylase"/>
    <property type="match status" value="1"/>
</dbReference>
<comment type="similarity">
    <text evidence="3">Belongs to the Nth/MutY family.</text>
</comment>
<dbReference type="InterPro" id="IPR003265">
    <property type="entry name" value="HhH-GPD_domain"/>
</dbReference>
<dbReference type="AlphaFoldDB" id="Q7V9P0"/>
<dbReference type="GO" id="GO:0032357">
    <property type="term" value="F:oxidized purine DNA binding"/>
    <property type="evidence" value="ECO:0007669"/>
    <property type="project" value="TreeGrafter"/>
</dbReference>
<evidence type="ECO:0000256" key="13">
    <source>
        <dbReference type="ARBA" id="ARBA00023295"/>
    </source>
</evidence>
<dbReference type="SMART" id="SM00478">
    <property type="entry name" value="ENDO3c"/>
    <property type="match status" value="1"/>
</dbReference>
<dbReference type="InterPro" id="IPR020084">
    <property type="entry name" value="NUDIX_hydrolase_CS"/>
</dbReference>
<dbReference type="EMBL" id="AE017126">
    <property type="protein sequence ID" value="AAQ00833.1"/>
    <property type="molecule type" value="Genomic_DNA"/>
</dbReference>
<feature type="binding site" evidence="15">
    <location>
        <position position="298"/>
    </location>
    <ligand>
        <name>Mg(2+)</name>
        <dbReference type="ChEBI" id="CHEBI:18420"/>
    </ligand>
</feature>
<dbReference type="CDD" id="cd00056">
    <property type="entry name" value="ENDO3c"/>
    <property type="match status" value="1"/>
</dbReference>
<dbReference type="GO" id="GO:0006298">
    <property type="term" value="P:mismatch repair"/>
    <property type="evidence" value="ECO:0007669"/>
    <property type="project" value="TreeGrafter"/>
</dbReference>
<evidence type="ECO:0000256" key="9">
    <source>
        <dbReference type="ARBA" id="ARBA00022801"/>
    </source>
</evidence>
<feature type="binding site" evidence="14">
    <location>
        <position position="380"/>
    </location>
    <ligand>
        <name>8-oxo-dGTP</name>
        <dbReference type="ChEBI" id="CHEBI:77896"/>
    </ligand>
</feature>
<evidence type="ECO:0000313" key="17">
    <source>
        <dbReference type="EMBL" id="AAQ00833.1"/>
    </source>
</evidence>
<dbReference type="Proteomes" id="UP000001420">
    <property type="component" value="Chromosome"/>
</dbReference>
<evidence type="ECO:0000256" key="12">
    <source>
        <dbReference type="ARBA" id="ARBA00023204"/>
    </source>
</evidence>
<dbReference type="Pfam" id="PF00730">
    <property type="entry name" value="HhH-GPD"/>
    <property type="match status" value="1"/>
</dbReference>
<evidence type="ECO:0000256" key="10">
    <source>
        <dbReference type="ARBA" id="ARBA00023004"/>
    </source>
</evidence>
<evidence type="ECO:0000256" key="8">
    <source>
        <dbReference type="ARBA" id="ARBA00022763"/>
    </source>
</evidence>
<dbReference type="EnsemblBacteria" id="AAQ00833">
    <property type="protein sequence ID" value="AAQ00833"/>
    <property type="gene ID" value="Pro_1789"/>
</dbReference>
<dbReference type="InterPro" id="IPR020476">
    <property type="entry name" value="Nudix_hydrolase"/>
</dbReference>
<feature type="binding site" evidence="14">
    <location>
        <begin position="295"/>
        <end position="298"/>
    </location>
    <ligand>
        <name>8-oxo-dGTP</name>
        <dbReference type="ChEBI" id="CHEBI:77896"/>
    </ligand>
</feature>
<protein>
    <recommendedName>
        <fullName evidence="5">Adenine DNA glycosylase</fullName>
        <ecNumber evidence="4">3.2.2.31</ecNumber>
    </recommendedName>
</protein>
<evidence type="ECO:0000256" key="6">
    <source>
        <dbReference type="ARBA" id="ARBA00022485"/>
    </source>
</evidence>
<keyword evidence="11" id="KW-0411">Iron-sulfur</keyword>
<evidence type="ECO:0000313" key="18">
    <source>
        <dbReference type="Proteomes" id="UP000001420"/>
    </source>
</evidence>
<dbReference type="InterPro" id="IPR029119">
    <property type="entry name" value="MutY_C"/>
</dbReference>
<evidence type="ECO:0000256" key="14">
    <source>
        <dbReference type="PIRSR" id="PIRSR603561-1"/>
    </source>
</evidence>
<dbReference type="NCBIfam" id="TIGR00586">
    <property type="entry name" value="mutt"/>
    <property type="match status" value="1"/>
</dbReference>
<dbReference type="InterPro" id="IPR015797">
    <property type="entry name" value="NUDIX_hydrolase-like_dom_sf"/>
</dbReference>
<evidence type="ECO:0000256" key="7">
    <source>
        <dbReference type="ARBA" id="ARBA00022723"/>
    </source>
</evidence>
<dbReference type="eggNOG" id="COG1194">
    <property type="taxonomic scope" value="Bacteria"/>
</dbReference>
<reference evidence="17 18" key="1">
    <citation type="journal article" date="2003" name="Proc. Natl. Acad. Sci. U.S.A.">
        <title>Genome sequence of the cyanobacterium Prochlorococcus marinus SS120, a nearly minimal oxyphototrophic genome.</title>
        <authorList>
            <person name="Dufresne A."/>
            <person name="Salanoubat M."/>
            <person name="Partensky F."/>
            <person name="Artiguenave F."/>
            <person name="Axmann I.M."/>
            <person name="Barbe V."/>
            <person name="Duprat S."/>
            <person name="Galperin M.Y."/>
            <person name="Koonin E.V."/>
            <person name="Le Gall F."/>
            <person name="Makarova K.S."/>
            <person name="Ostrowski M."/>
            <person name="Oztas S."/>
            <person name="Robert C."/>
            <person name="Rogozin I.B."/>
            <person name="Scanlan D.J."/>
            <person name="Tandeau de Marsac N."/>
            <person name="Weissenbach J."/>
            <person name="Wincker P."/>
            <person name="Wolf Y.I."/>
            <person name="Hess W.R."/>
        </authorList>
    </citation>
    <scope>NUCLEOTIDE SEQUENCE [LARGE SCALE GENOMIC DNA]</scope>
    <source>
        <strain evidence="18">SARG / CCMP1375 / SS120</strain>
    </source>
</reference>
<feature type="binding site" evidence="15">
    <location>
        <position position="318"/>
    </location>
    <ligand>
        <name>Mg(2+)</name>
        <dbReference type="ChEBI" id="CHEBI:18420"/>
    </ligand>
</feature>
<dbReference type="SUPFAM" id="SSF55811">
    <property type="entry name" value="Nudix"/>
    <property type="match status" value="1"/>
</dbReference>
<dbReference type="PANTHER" id="PTHR42944:SF1">
    <property type="entry name" value="ADENINE DNA GLYCOSYLASE"/>
    <property type="match status" value="1"/>
</dbReference>
<keyword evidence="18" id="KW-1185">Reference proteome</keyword>
<dbReference type="InterPro" id="IPR023170">
    <property type="entry name" value="HhH_base_excis_C"/>
</dbReference>
<dbReference type="PROSITE" id="PS51462">
    <property type="entry name" value="NUDIX"/>
    <property type="match status" value="1"/>
</dbReference>
<dbReference type="STRING" id="167539.Pro_1789"/>
<dbReference type="Gene3D" id="3.90.79.10">
    <property type="entry name" value="Nucleoside Triphosphate Pyrophosphohydrolase"/>
    <property type="match status" value="1"/>
</dbReference>
<name>Q7V9P0_PROMA</name>
<keyword evidence="12" id="KW-0234">DNA repair</keyword>
<evidence type="ECO:0000256" key="4">
    <source>
        <dbReference type="ARBA" id="ARBA00012045"/>
    </source>
</evidence>
<evidence type="ECO:0000256" key="3">
    <source>
        <dbReference type="ARBA" id="ARBA00008343"/>
    </source>
</evidence>
<dbReference type="EC" id="3.2.2.31" evidence="4"/>
<dbReference type="InterPro" id="IPR011257">
    <property type="entry name" value="DNA_glycosylase"/>
</dbReference>
<dbReference type="GO" id="GO:0008413">
    <property type="term" value="F:8-oxo-7,8-dihydroguanosine triphosphate pyrophosphatase activity"/>
    <property type="evidence" value="ECO:0007669"/>
    <property type="project" value="InterPro"/>
</dbReference>
<keyword evidence="7 15" id="KW-0479">Metal-binding</keyword>
<dbReference type="Gene3D" id="1.10.1670.10">
    <property type="entry name" value="Helix-hairpin-Helix base-excision DNA repair enzymes (C-terminal)"/>
    <property type="match status" value="1"/>
</dbReference>
<sequence>MGFRVSQDNYALEVFESMNQIEDMRSSLLNWFKLNGRHWIPWKVKSDGNVPKIQEKLPVYPIWVAEVMLQQTQLKVVLPYWEKWMRTFPILPDFAHALDHEVLLLWQGLGYYSRAHRMHQASKKLLDIIGHADSLDPDSWPSDIDSWIALPGIGRNTAASIISSAFNVPASLLDGNVKRILARLIGSKKILSKDSARLWKLSDLLLDNHEPRNFNQALMDLGSTVCTIKSPKCCCCPWKKYCLAYHQGNPTEFPIKGPKKLLPDFVIGIGLIFNDLGEILIAQRKSNQSMGGMWEFPGGKQEEGESIEYTIIRELQEELGIKVRVGNILLEFDHSYTHKKLHFVVYFCELISGVPKPLASLQLKWVKSHELVNYPFPAANKKMISALKKYLLLSKDSEAL</sequence>
<comment type="cofactor">
    <cofactor evidence="2">
        <name>[4Fe-4S] cluster</name>
        <dbReference type="ChEBI" id="CHEBI:49883"/>
    </cofactor>
</comment>
<gene>
    <name evidence="17" type="primary">mutY</name>
    <name evidence="17" type="ordered locus">Pro_1789</name>
</gene>
<feature type="domain" description="Nudix hydrolase" evidence="16">
    <location>
        <begin position="262"/>
        <end position="391"/>
    </location>
</feature>
<keyword evidence="15" id="KW-0460">Magnesium</keyword>
<dbReference type="PANTHER" id="PTHR42944">
    <property type="entry name" value="ADENINE DNA GLYCOSYLASE"/>
    <property type="match status" value="1"/>
</dbReference>
<dbReference type="Pfam" id="PF14815">
    <property type="entry name" value="NUDIX_4"/>
    <property type="match status" value="1"/>
</dbReference>
<evidence type="ECO:0000256" key="5">
    <source>
        <dbReference type="ARBA" id="ARBA00022023"/>
    </source>
</evidence>
<dbReference type="Gene3D" id="1.10.340.30">
    <property type="entry name" value="Hypothetical protein, domain 2"/>
    <property type="match status" value="1"/>
</dbReference>
<dbReference type="PROSITE" id="PS00893">
    <property type="entry name" value="NUDIX_BOX"/>
    <property type="match status" value="1"/>
</dbReference>
<dbReference type="InterPro" id="IPR000086">
    <property type="entry name" value="NUDIX_hydrolase_dom"/>
</dbReference>
<dbReference type="HOGENOM" id="CLU_012862_0_3_3"/>
<dbReference type="GO" id="GO:0035485">
    <property type="term" value="F:adenine/guanine mispair binding"/>
    <property type="evidence" value="ECO:0007669"/>
    <property type="project" value="TreeGrafter"/>
</dbReference>
<dbReference type="GO" id="GO:0006284">
    <property type="term" value="P:base-excision repair"/>
    <property type="evidence" value="ECO:0007669"/>
    <property type="project" value="InterPro"/>
</dbReference>
<comment type="cofactor">
    <cofactor evidence="15">
        <name>Mg(2+)</name>
        <dbReference type="ChEBI" id="CHEBI:18420"/>
    </cofactor>
</comment>
<dbReference type="PATRIC" id="fig|167539.5.peg.1890"/>
<dbReference type="GO" id="GO:0000701">
    <property type="term" value="F:purine-specific mismatch base pair DNA N-glycosylase activity"/>
    <property type="evidence" value="ECO:0007669"/>
    <property type="project" value="UniProtKB-EC"/>
</dbReference>
<comment type="catalytic activity">
    <reaction evidence="1">
        <text>Hydrolyzes free adenine bases from 7,8-dihydro-8-oxoguanine:adenine mismatched double-stranded DNA, leaving an apurinic site.</text>
        <dbReference type="EC" id="3.2.2.31"/>
    </reaction>
</comment>
<evidence type="ECO:0000259" key="16">
    <source>
        <dbReference type="PROSITE" id="PS51462"/>
    </source>
</evidence>
<evidence type="ECO:0000256" key="15">
    <source>
        <dbReference type="PIRSR" id="PIRSR603561-2"/>
    </source>
</evidence>
<keyword evidence="8" id="KW-0227">DNA damage</keyword>
<dbReference type="eggNOG" id="COG1051">
    <property type="taxonomic scope" value="Bacteria"/>
</dbReference>
<evidence type="ECO:0000256" key="11">
    <source>
        <dbReference type="ARBA" id="ARBA00023014"/>
    </source>
</evidence>
<dbReference type="GO" id="GO:0046872">
    <property type="term" value="F:metal ion binding"/>
    <property type="evidence" value="ECO:0007669"/>
    <property type="project" value="UniProtKB-KW"/>
</dbReference>
<dbReference type="PRINTS" id="PR00502">
    <property type="entry name" value="NUDIXFAMILY"/>
</dbReference>
<dbReference type="InterPro" id="IPR004035">
    <property type="entry name" value="Endouclease-III_FeS-bd_BS"/>
</dbReference>
<dbReference type="InterPro" id="IPR044298">
    <property type="entry name" value="MIG/MutY"/>
</dbReference>
<dbReference type="PROSITE" id="PS00764">
    <property type="entry name" value="ENDONUCLEASE_III_1"/>
    <property type="match status" value="1"/>
</dbReference>
<proteinExistence type="inferred from homology"/>
<dbReference type="InterPro" id="IPR003561">
    <property type="entry name" value="Mutator_MutT"/>
</dbReference>
<dbReference type="GO" id="GO:0034039">
    <property type="term" value="F:8-oxo-7,8-dihydroguanine DNA N-glycosylase activity"/>
    <property type="evidence" value="ECO:0007669"/>
    <property type="project" value="TreeGrafter"/>
</dbReference>
<feature type="binding site" evidence="14">
    <location>
        <position position="284"/>
    </location>
    <ligand>
        <name>8-oxo-dGTP</name>
        <dbReference type="ChEBI" id="CHEBI:77896"/>
    </ligand>
</feature>
<evidence type="ECO:0000256" key="2">
    <source>
        <dbReference type="ARBA" id="ARBA00001966"/>
    </source>
</evidence>
<keyword evidence="6" id="KW-0004">4Fe-4S</keyword>